<feature type="compositionally biased region" description="Low complexity" evidence="15">
    <location>
        <begin position="483"/>
        <end position="508"/>
    </location>
</feature>
<keyword evidence="3" id="KW-1017">Isopeptide bond</keyword>
<feature type="region of interest" description="Disordered" evidence="15">
    <location>
        <begin position="367"/>
        <end position="508"/>
    </location>
</feature>
<protein>
    <recommendedName>
        <fullName evidence="13">Circadian locomoter output cycles protein kaput</fullName>
    </recommendedName>
</protein>
<proteinExistence type="predicted"/>
<keyword evidence="9" id="KW-0238">DNA-binding</keyword>
<evidence type="ECO:0000313" key="19">
    <source>
        <dbReference type="Proteomes" id="UP000472277"/>
    </source>
</evidence>
<dbReference type="GO" id="GO:0046983">
    <property type="term" value="F:protein dimerization activity"/>
    <property type="evidence" value="ECO:0007669"/>
    <property type="project" value="InterPro"/>
</dbReference>
<keyword evidence="2" id="KW-0963">Cytoplasm</keyword>
<keyword evidence="11" id="KW-0804">Transcription</keyword>
<feature type="compositionally biased region" description="Polar residues" evidence="15">
    <location>
        <begin position="383"/>
        <end position="397"/>
    </location>
</feature>
<evidence type="ECO:0000256" key="11">
    <source>
        <dbReference type="ARBA" id="ARBA00023163"/>
    </source>
</evidence>
<dbReference type="CDD" id="cd19734">
    <property type="entry name" value="bHLH-PAS_CLOCK"/>
    <property type="match status" value="1"/>
</dbReference>
<feature type="compositionally biased region" description="Basic and acidic residues" evidence="15">
    <location>
        <begin position="399"/>
        <end position="408"/>
    </location>
</feature>
<name>A0A673XPY1_SALTR</name>
<dbReference type="InterPro" id="IPR001067">
    <property type="entry name" value="Nuc_translocat"/>
</dbReference>
<dbReference type="GO" id="GO:1990513">
    <property type="term" value="C:CLOCK-BMAL transcription complex"/>
    <property type="evidence" value="ECO:0007669"/>
    <property type="project" value="TreeGrafter"/>
</dbReference>
<dbReference type="Pfam" id="PF00989">
    <property type="entry name" value="PAS"/>
    <property type="match status" value="1"/>
</dbReference>
<dbReference type="FunFam" id="4.10.280.10:FF:000013">
    <property type="entry name" value="Circadian locomoter output cycles protein kaput"/>
    <property type="match status" value="1"/>
</dbReference>
<dbReference type="InterPro" id="IPR011598">
    <property type="entry name" value="bHLH_dom"/>
</dbReference>
<evidence type="ECO:0000256" key="7">
    <source>
        <dbReference type="ARBA" id="ARBA00023015"/>
    </source>
</evidence>
<reference evidence="18" key="1">
    <citation type="submission" date="2025-08" db="UniProtKB">
        <authorList>
            <consortium name="Ensembl"/>
        </authorList>
    </citation>
    <scope>IDENTIFICATION</scope>
</reference>
<evidence type="ECO:0000256" key="4">
    <source>
        <dbReference type="ARBA" id="ARBA00022737"/>
    </source>
</evidence>
<feature type="compositionally biased region" description="Polar residues" evidence="15">
    <location>
        <begin position="442"/>
        <end position="452"/>
    </location>
</feature>
<dbReference type="GO" id="GO:0000981">
    <property type="term" value="F:DNA-binding transcription factor activity, RNA polymerase II-specific"/>
    <property type="evidence" value="ECO:0007669"/>
    <property type="project" value="InterPro"/>
</dbReference>
<dbReference type="SUPFAM" id="SSF55785">
    <property type="entry name" value="PYP-like sensor domain (PAS domain)"/>
    <property type="match status" value="2"/>
</dbReference>
<dbReference type="InterPro" id="IPR035965">
    <property type="entry name" value="PAS-like_dom_sf"/>
</dbReference>
<evidence type="ECO:0000256" key="9">
    <source>
        <dbReference type="ARBA" id="ARBA00023125"/>
    </source>
</evidence>
<evidence type="ECO:0000256" key="6">
    <source>
        <dbReference type="ARBA" id="ARBA00022843"/>
    </source>
</evidence>
<keyword evidence="10" id="KW-0010">Activator</keyword>
<dbReference type="PRINTS" id="PR00785">
    <property type="entry name" value="NCTRNSLOCATR"/>
</dbReference>
<dbReference type="Ensembl" id="ENSSTUT00000027556.1">
    <property type="protein sequence ID" value="ENSSTUP00000026299.1"/>
    <property type="gene ID" value="ENSSTUG00000010504.1"/>
</dbReference>
<evidence type="ECO:0000256" key="15">
    <source>
        <dbReference type="SAM" id="MobiDB-lite"/>
    </source>
</evidence>
<dbReference type="FunFam" id="3.30.450.20:FF:000016">
    <property type="entry name" value="Circadian locomoter output cycles protein"/>
    <property type="match status" value="1"/>
</dbReference>
<feature type="coiled-coil region" evidence="14">
    <location>
        <begin position="526"/>
        <end position="574"/>
    </location>
</feature>
<dbReference type="Pfam" id="PF00010">
    <property type="entry name" value="HLH"/>
    <property type="match status" value="1"/>
</dbReference>
<feature type="region of interest" description="Disordered" evidence="15">
    <location>
        <begin position="798"/>
        <end position="823"/>
    </location>
</feature>
<keyword evidence="19" id="KW-1185">Reference proteome</keyword>
<dbReference type="Proteomes" id="UP000472277">
    <property type="component" value="Chromosome 22"/>
</dbReference>
<dbReference type="PANTHER" id="PTHR46055:SF2">
    <property type="entry name" value="CIRCADIAN LOCOMOTER OUTPUT CYCLES PROTEIN KAPUT"/>
    <property type="match status" value="1"/>
</dbReference>
<feature type="domain" description="PAS" evidence="16">
    <location>
        <begin position="83"/>
        <end position="154"/>
    </location>
</feature>
<evidence type="ECO:0000256" key="12">
    <source>
        <dbReference type="ARBA" id="ARBA00023242"/>
    </source>
</evidence>
<evidence type="ECO:0000256" key="14">
    <source>
        <dbReference type="SAM" id="Coils"/>
    </source>
</evidence>
<dbReference type="PANTHER" id="PTHR46055">
    <property type="entry name" value="CIRCADIAN LOCOMOTER OUTPUT CYCLES PROTEIN KAPUT"/>
    <property type="match status" value="1"/>
</dbReference>
<dbReference type="SUPFAM" id="SSF47459">
    <property type="entry name" value="HLH, helix-loop-helix DNA-binding domain"/>
    <property type="match status" value="1"/>
</dbReference>
<feature type="domain" description="BHLH" evidence="17">
    <location>
        <begin position="10"/>
        <end position="60"/>
    </location>
</feature>
<dbReference type="CDD" id="cd00130">
    <property type="entry name" value="PAS"/>
    <property type="match status" value="2"/>
</dbReference>
<keyword evidence="12" id="KW-0539">Nucleus</keyword>
<feature type="compositionally biased region" description="Polar residues" evidence="15">
    <location>
        <begin position="469"/>
        <end position="478"/>
    </location>
</feature>
<dbReference type="GO" id="GO:0005829">
    <property type="term" value="C:cytosol"/>
    <property type="evidence" value="ECO:0007669"/>
    <property type="project" value="UniProtKB-SubCell"/>
</dbReference>
<dbReference type="InterPro" id="IPR000014">
    <property type="entry name" value="PAS"/>
</dbReference>
<dbReference type="GO" id="GO:0070888">
    <property type="term" value="F:E-box binding"/>
    <property type="evidence" value="ECO:0007669"/>
    <property type="project" value="TreeGrafter"/>
</dbReference>
<dbReference type="SMART" id="SM00353">
    <property type="entry name" value="HLH"/>
    <property type="match status" value="1"/>
</dbReference>
<keyword evidence="7" id="KW-0805">Transcription regulation</keyword>
<dbReference type="FunFam" id="3.30.450.20:FF:000022">
    <property type="entry name" value="circadian locomoter output cycles protein kaput"/>
    <property type="match status" value="1"/>
</dbReference>
<dbReference type="InterPro" id="IPR013767">
    <property type="entry name" value="PAS_fold"/>
</dbReference>
<evidence type="ECO:0000259" key="17">
    <source>
        <dbReference type="PROSITE" id="PS50888"/>
    </source>
</evidence>
<feature type="region of interest" description="Disordered" evidence="15">
    <location>
        <begin position="703"/>
        <end position="724"/>
    </location>
</feature>
<sequence length="823" mass="93426">MCILLSHVQPSRVSRNKSEKKRRDQFNVLIKELGTMLPGNTRKMDKSTILQKSIDFLRKHKEIAAQSESSEIRQDWKPPFLSNEEFTQLMLEALDGFFLAIMTDGNIIYVSESVTSLLEHLPSDLVDQNLLNFLPLVEHSDVYKALSSHILEGETLTPEYLKTKNQLEFCCHMLRGTIDPKEPPVYEYVKFIGNFKSLNNVPNSTRNGLEGVIQRSLRPAFEDRVCFIATVRLAKPQFIKEMCTVEEPNEEFTSRHSLEWKFLFLDHRAPPIIGYLPFEVLGTSGYDYYHVDDLETLAKCHEHLMQYGKGKSCYYRFLTKGQQWIWLQTHYYITYHQWNSRPELTNHKKGYSYAYLVRAEQRRELGIVEESPPEISAVDKSQDSGSESQHQLNTSSLKEALEGFDRSRTPSASSHSSRKSSSHTAISNPASPKLKTDRGTPGCQSVSAIEMTSQRRSSISSQQSMSSQHTQNTGQNMAPSMVPQQQPQQQQQQLQQQQPPPQQQQLQIQPSVQVRNLPHDGNLAPMVQFSTQLDAMQHLKDQLEQRTRLIEANIQRQQLELRQIQEELNKVQGHGLQVSSLQGSTPQQHTVQQQPQQQSQPQQQNLALPASLYNTMMISQPNQANVVQIATSLAQNSSNNTAAMANFAQDRSGQIRFPAGSQLLTKLVTGPMACGAVMVPTTMFMGQVVTAFAPQQGQTQTISIAQQQPQQQEQQAQSQAEATQQGLAQQQTQFLQGPRLLHGNQSTQLILQTAFPLQQQGAFASTQHQQQQQLQQQHQQQQQQLQQQQQQQQQQLQQQQQQEQQLASHRADSMSGRSSTQPQ</sequence>
<keyword evidence="8" id="KW-0090">Biological rhythms</keyword>
<dbReference type="Gene3D" id="3.30.450.20">
    <property type="entry name" value="PAS domain"/>
    <property type="match status" value="2"/>
</dbReference>
<evidence type="ECO:0000259" key="16">
    <source>
        <dbReference type="PROSITE" id="PS50112"/>
    </source>
</evidence>
<keyword evidence="4" id="KW-0677">Repeat</keyword>
<dbReference type="SMART" id="SM00091">
    <property type="entry name" value="PAS"/>
    <property type="match status" value="2"/>
</dbReference>
<evidence type="ECO:0000256" key="3">
    <source>
        <dbReference type="ARBA" id="ARBA00022499"/>
    </source>
</evidence>
<evidence type="ECO:0000256" key="10">
    <source>
        <dbReference type="ARBA" id="ARBA00023159"/>
    </source>
</evidence>
<evidence type="ECO:0000256" key="5">
    <source>
        <dbReference type="ARBA" id="ARBA00022763"/>
    </source>
</evidence>
<feature type="compositionally biased region" description="Low complexity" evidence="15">
    <location>
        <begin position="582"/>
        <end position="604"/>
    </location>
</feature>
<dbReference type="InterPro" id="IPR036638">
    <property type="entry name" value="HLH_DNA-bd_sf"/>
</dbReference>
<keyword evidence="5" id="KW-0227">DNA damage</keyword>
<feature type="compositionally biased region" description="Low complexity" evidence="15">
    <location>
        <begin position="454"/>
        <end position="468"/>
    </location>
</feature>
<dbReference type="GO" id="GO:0006974">
    <property type="term" value="P:DNA damage response"/>
    <property type="evidence" value="ECO:0007669"/>
    <property type="project" value="UniProtKB-KW"/>
</dbReference>
<dbReference type="PROSITE" id="PS50888">
    <property type="entry name" value="BHLH"/>
    <property type="match status" value="1"/>
</dbReference>
<evidence type="ECO:0000256" key="1">
    <source>
        <dbReference type="ARBA" id="ARBA00004514"/>
    </source>
</evidence>
<gene>
    <name evidence="18" type="primary">CLOCK</name>
    <name evidence="18" type="synonym">LOC115158534</name>
</gene>
<accession>A0A673XPY1</accession>
<evidence type="ECO:0000256" key="13">
    <source>
        <dbReference type="ARBA" id="ARBA00040572"/>
    </source>
</evidence>
<dbReference type="PROSITE" id="PS50112">
    <property type="entry name" value="PAS"/>
    <property type="match status" value="2"/>
</dbReference>
<dbReference type="GeneTree" id="ENSGT00940000157580"/>
<dbReference type="InterPro" id="IPR047230">
    <property type="entry name" value="CLOCK-like"/>
</dbReference>
<feature type="region of interest" description="Disordered" evidence="15">
    <location>
        <begin position="575"/>
        <end position="604"/>
    </location>
</feature>
<evidence type="ECO:0000256" key="2">
    <source>
        <dbReference type="ARBA" id="ARBA00022490"/>
    </source>
</evidence>
<reference evidence="18" key="2">
    <citation type="submission" date="2025-09" db="UniProtKB">
        <authorList>
            <consortium name="Ensembl"/>
        </authorList>
    </citation>
    <scope>IDENTIFICATION</scope>
</reference>
<organism evidence="18 19">
    <name type="scientific">Salmo trutta</name>
    <name type="common">Brown trout</name>
    <dbReference type="NCBI Taxonomy" id="8032"/>
    <lineage>
        <taxon>Eukaryota</taxon>
        <taxon>Metazoa</taxon>
        <taxon>Chordata</taxon>
        <taxon>Craniata</taxon>
        <taxon>Vertebrata</taxon>
        <taxon>Euteleostomi</taxon>
        <taxon>Actinopterygii</taxon>
        <taxon>Neopterygii</taxon>
        <taxon>Teleostei</taxon>
        <taxon>Protacanthopterygii</taxon>
        <taxon>Salmoniformes</taxon>
        <taxon>Salmonidae</taxon>
        <taxon>Salmoninae</taxon>
        <taxon>Salmo</taxon>
    </lineage>
</organism>
<dbReference type="Gene3D" id="4.10.280.10">
    <property type="entry name" value="Helix-loop-helix DNA-binding domain"/>
    <property type="match status" value="1"/>
</dbReference>
<dbReference type="Pfam" id="PF14598">
    <property type="entry name" value="PAS_11"/>
    <property type="match status" value="1"/>
</dbReference>
<feature type="domain" description="PAS" evidence="16">
    <location>
        <begin position="261"/>
        <end position="308"/>
    </location>
</feature>
<comment type="subcellular location">
    <subcellularLocation>
        <location evidence="1">Cytoplasm</location>
        <location evidence="1">Cytosol</location>
    </subcellularLocation>
</comment>
<evidence type="ECO:0000256" key="8">
    <source>
        <dbReference type="ARBA" id="ARBA00023108"/>
    </source>
</evidence>
<keyword evidence="6" id="KW-0832">Ubl conjugation</keyword>
<dbReference type="AlphaFoldDB" id="A0A673XPY1"/>
<keyword evidence="14" id="KW-0175">Coiled coil</keyword>
<dbReference type="GO" id="GO:0032922">
    <property type="term" value="P:circadian regulation of gene expression"/>
    <property type="evidence" value="ECO:0007669"/>
    <property type="project" value="InterPro"/>
</dbReference>
<evidence type="ECO:0000313" key="18">
    <source>
        <dbReference type="Ensembl" id="ENSSTUP00000026299.1"/>
    </source>
</evidence>